<evidence type="ECO:0000313" key="2">
    <source>
        <dbReference type="Proteomes" id="UP000620156"/>
    </source>
</evidence>
<dbReference type="AlphaFoldDB" id="A0A918B7K7"/>
<name>A0A918B7K7_9ACTN</name>
<dbReference type="Proteomes" id="UP000620156">
    <property type="component" value="Unassembled WGS sequence"/>
</dbReference>
<protein>
    <submittedName>
        <fullName evidence="1">Uncharacterized protein</fullName>
    </submittedName>
</protein>
<reference evidence="1" key="2">
    <citation type="submission" date="2020-09" db="EMBL/GenBank/DDBJ databases">
        <authorList>
            <person name="Sun Q."/>
            <person name="Ohkuma M."/>
        </authorList>
    </citation>
    <scope>NUCLEOTIDE SEQUENCE</scope>
    <source>
        <strain evidence="1">JCM 3131</strain>
    </source>
</reference>
<evidence type="ECO:0000313" key="1">
    <source>
        <dbReference type="EMBL" id="GGQ41258.1"/>
    </source>
</evidence>
<organism evidence="1 2">
    <name type="scientific">Streptomyces ruber</name>
    <dbReference type="NCBI Taxonomy" id="83378"/>
    <lineage>
        <taxon>Bacteria</taxon>
        <taxon>Bacillati</taxon>
        <taxon>Actinomycetota</taxon>
        <taxon>Actinomycetes</taxon>
        <taxon>Kitasatosporales</taxon>
        <taxon>Streptomycetaceae</taxon>
        <taxon>Streptomyces</taxon>
    </lineage>
</organism>
<comment type="caution">
    <text evidence="1">The sequence shown here is derived from an EMBL/GenBank/DDBJ whole genome shotgun (WGS) entry which is preliminary data.</text>
</comment>
<reference evidence="1" key="1">
    <citation type="journal article" date="2014" name="Int. J. Syst. Evol. Microbiol.">
        <title>Complete genome sequence of Corynebacterium casei LMG S-19264T (=DSM 44701T), isolated from a smear-ripened cheese.</title>
        <authorList>
            <consortium name="US DOE Joint Genome Institute (JGI-PGF)"/>
            <person name="Walter F."/>
            <person name="Albersmeier A."/>
            <person name="Kalinowski J."/>
            <person name="Ruckert C."/>
        </authorList>
    </citation>
    <scope>NUCLEOTIDE SEQUENCE</scope>
    <source>
        <strain evidence="1">JCM 3131</strain>
    </source>
</reference>
<gene>
    <name evidence="1" type="ORF">GCM10010145_06890</name>
</gene>
<dbReference type="EMBL" id="BMQK01000001">
    <property type="protein sequence ID" value="GGQ41258.1"/>
    <property type="molecule type" value="Genomic_DNA"/>
</dbReference>
<accession>A0A918B7K7</accession>
<keyword evidence="2" id="KW-1185">Reference proteome</keyword>
<proteinExistence type="predicted"/>
<dbReference type="RefSeq" id="WP_229820810.1">
    <property type="nucleotide sequence ID" value="NZ_BMQK01000001.1"/>
</dbReference>
<sequence>MLLAGLRKHDGTDSQAWRNSRRRVGLGKFLAGGRVVPVGLETCKAAGILCGKAGTADIVDATVAVMAADLGAII</sequence>